<dbReference type="AlphaFoldDB" id="A0A058Z1P4"/>
<dbReference type="PRINTS" id="PR00219">
    <property type="entry name" value="SYNAPTOBREVN"/>
</dbReference>
<dbReference type="OrthoDB" id="248747at2759"/>
<comment type="subcellular location">
    <subcellularLocation>
        <location evidence="7">Endomembrane system</location>
        <topology evidence="7">Single-pass type IV membrane protein</topology>
    </subcellularLocation>
</comment>
<evidence type="ECO:0000256" key="7">
    <source>
        <dbReference type="ARBA" id="ARBA00046280"/>
    </source>
</evidence>
<keyword evidence="13" id="KW-1185">Reference proteome</keyword>
<evidence type="ECO:0000259" key="10">
    <source>
        <dbReference type="PROSITE" id="PS50859"/>
    </source>
</evidence>
<evidence type="ECO:0000256" key="3">
    <source>
        <dbReference type="ARBA" id="ARBA00022692"/>
    </source>
</evidence>
<dbReference type="RefSeq" id="XP_009497239.1">
    <property type="nucleotide sequence ID" value="XM_009498964.1"/>
</dbReference>
<protein>
    <recommendedName>
        <fullName evidence="14">Vesicle-associated membrane protein 7</fullName>
    </recommendedName>
</protein>
<keyword evidence="3 9" id="KW-0812">Transmembrane</keyword>
<dbReference type="Pfam" id="PF00957">
    <property type="entry name" value="Synaptobrevin"/>
    <property type="match status" value="1"/>
</dbReference>
<keyword evidence="5 9" id="KW-1133">Transmembrane helix</keyword>
<dbReference type="OMA" id="RLNFFMW"/>
<dbReference type="PROSITE" id="PS50859">
    <property type="entry name" value="LONGIN"/>
    <property type="match status" value="1"/>
</dbReference>
<dbReference type="GeneID" id="20529839"/>
<dbReference type="PANTHER" id="PTHR21136">
    <property type="entry name" value="SNARE PROTEINS"/>
    <property type="match status" value="1"/>
</dbReference>
<dbReference type="SMART" id="SM01270">
    <property type="entry name" value="Longin"/>
    <property type="match status" value="1"/>
</dbReference>
<evidence type="ECO:0000256" key="8">
    <source>
        <dbReference type="PROSITE-ProRule" id="PRU00290"/>
    </source>
</evidence>
<feature type="domain" description="Longin" evidence="10">
    <location>
        <begin position="7"/>
        <end position="120"/>
    </location>
</feature>
<evidence type="ECO:0000256" key="5">
    <source>
        <dbReference type="ARBA" id="ARBA00022989"/>
    </source>
</evidence>
<dbReference type="Pfam" id="PF13774">
    <property type="entry name" value="Longin"/>
    <property type="match status" value="1"/>
</dbReference>
<evidence type="ECO:0008006" key="14">
    <source>
        <dbReference type="Google" id="ProtNLM"/>
    </source>
</evidence>
<keyword evidence="2" id="KW-0813">Transport</keyword>
<name>A0A058Z1P4_FONAL</name>
<evidence type="ECO:0000256" key="9">
    <source>
        <dbReference type="SAM" id="Phobius"/>
    </source>
</evidence>
<keyword evidence="6 9" id="KW-0472">Membrane</keyword>
<sequence length="292" mass="31346">MSILYSAVARRPGSDMSSPSAVTILVDHSTLSGNLSKIATSVLSNVSNPGKMSYDYDGYMFHTETHERAIYLCISPPTASRSVTYDYLKHLRNSFERNFNVSTIDQALPYAFQSEFGPTMGQLVSDFNNRTGVAAQSDVLARTQEELDAVKGIMHDNIAKVMDRGERIDVLMDQTDRLHQHSFEFKRKSTQLKRAMWWKNVKLMVLLGFIAIVLVYLFVCIICGFPAWHKCIKSGGGGGGGSGSTSASTSASGSSAAAIAIQAVLVDATAALAGAALAAGQAAHRQVAAVLG</sequence>
<evidence type="ECO:0000259" key="11">
    <source>
        <dbReference type="PROSITE" id="PS50892"/>
    </source>
</evidence>
<dbReference type="eggNOG" id="KOG0859">
    <property type="taxonomic scope" value="Eukaryota"/>
</dbReference>
<dbReference type="PANTHER" id="PTHR21136:SF168">
    <property type="entry name" value="VESICLE-ASSOCIATED MEMBRANE PROTEIN 9"/>
    <property type="match status" value="1"/>
</dbReference>
<dbReference type="Gene3D" id="3.30.450.50">
    <property type="entry name" value="Longin domain"/>
    <property type="match status" value="1"/>
</dbReference>
<proteinExistence type="inferred from homology"/>
<dbReference type="PROSITE" id="PS50892">
    <property type="entry name" value="V_SNARE"/>
    <property type="match status" value="1"/>
</dbReference>
<feature type="transmembrane region" description="Helical" evidence="9">
    <location>
        <begin position="203"/>
        <end position="228"/>
    </location>
</feature>
<dbReference type="GO" id="GO:0015031">
    <property type="term" value="P:protein transport"/>
    <property type="evidence" value="ECO:0007669"/>
    <property type="project" value="UniProtKB-KW"/>
</dbReference>
<evidence type="ECO:0000256" key="6">
    <source>
        <dbReference type="ARBA" id="ARBA00023136"/>
    </source>
</evidence>
<dbReference type="InterPro" id="IPR001388">
    <property type="entry name" value="Synaptobrevin-like"/>
</dbReference>
<dbReference type="EMBL" id="KB932209">
    <property type="protein sequence ID" value="KCV68185.1"/>
    <property type="molecule type" value="Genomic_DNA"/>
</dbReference>
<dbReference type="InterPro" id="IPR011012">
    <property type="entry name" value="Longin-like_dom_sf"/>
</dbReference>
<dbReference type="CDD" id="cd14824">
    <property type="entry name" value="Longin"/>
    <property type="match status" value="1"/>
</dbReference>
<dbReference type="InterPro" id="IPR042855">
    <property type="entry name" value="V_SNARE_CC"/>
</dbReference>
<gene>
    <name evidence="12" type="ORF">H696_05114</name>
</gene>
<evidence type="ECO:0000256" key="2">
    <source>
        <dbReference type="ARBA" id="ARBA00022448"/>
    </source>
</evidence>
<keyword evidence="4" id="KW-0653">Protein transport</keyword>
<dbReference type="Proteomes" id="UP000030693">
    <property type="component" value="Unassembled WGS sequence"/>
</dbReference>
<dbReference type="SUPFAM" id="SSF64356">
    <property type="entry name" value="SNARE-like"/>
    <property type="match status" value="1"/>
</dbReference>
<accession>A0A058Z1P4</accession>
<dbReference type="GO" id="GO:0016192">
    <property type="term" value="P:vesicle-mediated transport"/>
    <property type="evidence" value="ECO:0007669"/>
    <property type="project" value="InterPro"/>
</dbReference>
<dbReference type="SUPFAM" id="SSF58038">
    <property type="entry name" value="SNARE fusion complex"/>
    <property type="match status" value="1"/>
</dbReference>
<organism evidence="12">
    <name type="scientific">Fonticula alba</name>
    <name type="common">Slime mold</name>
    <dbReference type="NCBI Taxonomy" id="691883"/>
    <lineage>
        <taxon>Eukaryota</taxon>
        <taxon>Rotosphaerida</taxon>
        <taxon>Fonticulaceae</taxon>
        <taxon>Fonticula</taxon>
    </lineage>
</organism>
<dbReference type="GO" id="GO:0005737">
    <property type="term" value="C:cytoplasm"/>
    <property type="evidence" value="ECO:0007669"/>
    <property type="project" value="UniProtKB-ARBA"/>
</dbReference>
<evidence type="ECO:0000313" key="12">
    <source>
        <dbReference type="EMBL" id="KCV68185.1"/>
    </source>
</evidence>
<dbReference type="GO" id="GO:0012505">
    <property type="term" value="C:endomembrane system"/>
    <property type="evidence" value="ECO:0007669"/>
    <property type="project" value="UniProtKB-SubCell"/>
</dbReference>
<keyword evidence="8" id="KW-0175">Coiled coil</keyword>
<evidence type="ECO:0000256" key="1">
    <source>
        <dbReference type="ARBA" id="ARBA00008025"/>
    </source>
</evidence>
<comment type="similarity">
    <text evidence="1">Belongs to the synaptobrevin family.</text>
</comment>
<dbReference type="STRING" id="691883.A0A058Z1P4"/>
<evidence type="ECO:0000313" key="13">
    <source>
        <dbReference type="Proteomes" id="UP000030693"/>
    </source>
</evidence>
<evidence type="ECO:0000256" key="4">
    <source>
        <dbReference type="ARBA" id="ARBA00022927"/>
    </source>
</evidence>
<feature type="domain" description="V-SNARE coiled-coil homology" evidence="11">
    <location>
        <begin position="139"/>
        <end position="199"/>
    </location>
</feature>
<dbReference type="InterPro" id="IPR051097">
    <property type="entry name" value="Synaptobrevin-like_transport"/>
</dbReference>
<dbReference type="CDD" id="cd15843">
    <property type="entry name" value="R-SNARE"/>
    <property type="match status" value="1"/>
</dbReference>
<dbReference type="InterPro" id="IPR010908">
    <property type="entry name" value="Longin_dom"/>
</dbReference>
<dbReference type="Gene3D" id="1.20.5.110">
    <property type="match status" value="1"/>
</dbReference>
<dbReference type="GO" id="GO:0016020">
    <property type="term" value="C:membrane"/>
    <property type="evidence" value="ECO:0007669"/>
    <property type="project" value="InterPro"/>
</dbReference>
<reference evidence="12" key="1">
    <citation type="submission" date="2013-04" db="EMBL/GenBank/DDBJ databases">
        <title>The Genome Sequence of Fonticula alba ATCC 38817.</title>
        <authorList>
            <consortium name="The Broad Institute Genomics Platform"/>
            <person name="Russ C."/>
            <person name="Cuomo C."/>
            <person name="Burger G."/>
            <person name="Gray M.W."/>
            <person name="Holland P.W.H."/>
            <person name="King N."/>
            <person name="Lang F.B.F."/>
            <person name="Roger A.J."/>
            <person name="Ruiz-Trillo I."/>
            <person name="Brown M."/>
            <person name="Walker B."/>
            <person name="Young S."/>
            <person name="Zeng Q."/>
            <person name="Gargeya S."/>
            <person name="Fitzgerald M."/>
            <person name="Haas B."/>
            <person name="Abouelleil A."/>
            <person name="Allen A.W."/>
            <person name="Alvarado L."/>
            <person name="Arachchi H.M."/>
            <person name="Berlin A.M."/>
            <person name="Chapman S.B."/>
            <person name="Gainer-Dewar J."/>
            <person name="Goldberg J."/>
            <person name="Griggs A."/>
            <person name="Gujja S."/>
            <person name="Hansen M."/>
            <person name="Howarth C."/>
            <person name="Imamovic A."/>
            <person name="Ireland A."/>
            <person name="Larimer J."/>
            <person name="McCowan C."/>
            <person name="Murphy C."/>
            <person name="Pearson M."/>
            <person name="Poon T.W."/>
            <person name="Priest M."/>
            <person name="Roberts A."/>
            <person name="Saif S."/>
            <person name="Shea T."/>
            <person name="Sisk P."/>
            <person name="Sykes S."/>
            <person name="Wortman J."/>
            <person name="Nusbaum C."/>
            <person name="Birren B."/>
        </authorList>
    </citation>
    <scope>NUCLEOTIDE SEQUENCE [LARGE SCALE GENOMIC DNA]</scope>
    <source>
        <strain evidence="12">ATCC 38817</strain>
    </source>
</reference>
<dbReference type="FunFam" id="1.20.5.110:FF:000004">
    <property type="entry name" value="Vesicle-associated membrane protein 7"/>
    <property type="match status" value="1"/>
</dbReference>